<dbReference type="GO" id="GO:0003677">
    <property type="term" value="F:DNA binding"/>
    <property type="evidence" value="ECO:0007669"/>
    <property type="project" value="UniProtKB-KW"/>
</dbReference>
<dbReference type="EMBL" id="CP014007">
    <property type="protein sequence ID" value="ANI83743.1"/>
    <property type="molecule type" value="Genomic_DNA"/>
</dbReference>
<dbReference type="PRINTS" id="PR00039">
    <property type="entry name" value="HTHLYSR"/>
</dbReference>
<proteinExistence type="inferred from homology"/>
<evidence type="ECO:0000256" key="1">
    <source>
        <dbReference type="ARBA" id="ARBA00009437"/>
    </source>
</evidence>
<dbReference type="EMBL" id="FOKO01000001">
    <property type="protein sequence ID" value="SFB78754.1"/>
    <property type="molecule type" value="Genomic_DNA"/>
</dbReference>
<dbReference type="InterPro" id="IPR000847">
    <property type="entry name" value="LysR_HTH_N"/>
</dbReference>
<comment type="similarity">
    <text evidence="1">Belongs to the LysR transcriptional regulatory family.</text>
</comment>
<dbReference type="PANTHER" id="PTHR30419">
    <property type="entry name" value="HTH-TYPE TRANSCRIPTIONAL REGULATOR YBHD"/>
    <property type="match status" value="1"/>
</dbReference>
<feature type="domain" description="HTH lysR-type" evidence="5">
    <location>
        <begin position="1"/>
        <end position="58"/>
    </location>
</feature>
<evidence type="ECO:0000256" key="3">
    <source>
        <dbReference type="ARBA" id="ARBA00023125"/>
    </source>
</evidence>
<dbReference type="InterPro" id="IPR036388">
    <property type="entry name" value="WH-like_DNA-bd_sf"/>
</dbReference>
<dbReference type="GO" id="GO:0005829">
    <property type="term" value="C:cytosol"/>
    <property type="evidence" value="ECO:0007669"/>
    <property type="project" value="TreeGrafter"/>
</dbReference>
<organism evidence="7 9">
    <name type="scientific">Kosakonia oryzae</name>
    <dbReference type="NCBI Taxonomy" id="497725"/>
    <lineage>
        <taxon>Bacteria</taxon>
        <taxon>Pseudomonadati</taxon>
        <taxon>Pseudomonadota</taxon>
        <taxon>Gammaproteobacteria</taxon>
        <taxon>Enterobacterales</taxon>
        <taxon>Enterobacteriaceae</taxon>
        <taxon>Kosakonia</taxon>
    </lineage>
</organism>
<dbReference type="CDD" id="cd05466">
    <property type="entry name" value="PBP2_LTTR_substrate"/>
    <property type="match status" value="1"/>
</dbReference>
<dbReference type="RefSeq" id="WP_064567602.1">
    <property type="nucleotide sequence ID" value="NZ_CP014007.2"/>
</dbReference>
<sequence length="300" mass="34406">MRTQDLEYFVALVQHMNFQKAAEACDVSQPTLSIQIKKLEEELGIPLLHRKGKGFSLSPTGLHLLPLIENILREVHNLQEMARWLRFQPVGVINIGITPTLGSYIHEDLFSVFKEKFPDNEIKLHEVNEDNLLSMLDKGQLQLGLLIGPIDNDRFLEAQLYEEQFVLGVNISHPLSSYEAIELKDLKKHKLIMTKSMPEHLQLEPGSEEILNHARSISNDLETIRYMVRNSDNVSFFPKLSTLGNEQNSIKYINIKDNNLSRKVFLMMREGDIMKEKYYSFGNDVAGRISARLCPARQGM</sequence>
<dbReference type="Pfam" id="PF03466">
    <property type="entry name" value="LysR_substrate"/>
    <property type="match status" value="1"/>
</dbReference>
<dbReference type="SUPFAM" id="SSF46785">
    <property type="entry name" value="Winged helix' DNA-binding domain"/>
    <property type="match status" value="1"/>
</dbReference>
<dbReference type="Gene3D" id="1.10.10.10">
    <property type="entry name" value="Winged helix-like DNA-binding domain superfamily/Winged helix DNA-binding domain"/>
    <property type="match status" value="1"/>
</dbReference>
<keyword evidence="8" id="KW-1185">Reference proteome</keyword>
<evidence type="ECO:0000313" key="7">
    <source>
        <dbReference type="EMBL" id="SFB78754.1"/>
    </source>
</evidence>
<dbReference type="AlphaFoldDB" id="A0AA94H0R8"/>
<dbReference type="Gene3D" id="3.40.190.10">
    <property type="entry name" value="Periplasmic binding protein-like II"/>
    <property type="match status" value="2"/>
</dbReference>
<dbReference type="FunFam" id="1.10.10.10:FF:000001">
    <property type="entry name" value="LysR family transcriptional regulator"/>
    <property type="match status" value="1"/>
</dbReference>
<reference evidence="6 8" key="2">
    <citation type="submission" date="2021-03" db="EMBL/GenBank/DDBJ databases">
        <authorList>
            <person name="Li Y."/>
            <person name="Li S."/>
            <person name="Chen M."/>
            <person name="Peng G."/>
            <person name="Tan Z."/>
            <person name="An Q."/>
        </authorList>
    </citation>
    <scope>NUCLEOTIDE SEQUENCE [LARGE SCALE GENOMIC DNA]</scope>
    <source>
        <strain evidence="6 8">Ola 51</strain>
    </source>
</reference>
<dbReference type="PROSITE" id="PS50931">
    <property type="entry name" value="HTH_LYSR"/>
    <property type="match status" value="1"/>
</dbReference>
<evidence type="ECO:0000313" key="9">
    <source>
        <dbReference type="Proteomes" id="UP000182314"/>
    </source>
</evidence>
<evidence type="ECO:0000313" key="8">
    <source>
        <dbReference type="Proteomes" id="UP000078227"/>
    </source>
</evidence>
<dbReference type="Proteomes" id="UP000182314">
    <property type="component" value="Unassembled WGS sequence"/>
</dbReference>
<gene>
    <name evidence="6" type="ORF">AWR26_16825</name>
    <name evidence="7" type="ORF">SAMN05216286_0869</name>
</gene>
<name>A0AA94H0R8_9ENTR</name>
<keyword evidence="4" id="KW-0804">Transcription</keyword>
<dbReference type="Proteomes" id="UP000078227">
    <property type="component" value="Chromosome"/>
</dbReference>
<dbReference type="InterPro" id="IPR005119">
    <property type="entry name" value="LysR_subst-bd"/>
</dbReference>
<evidence type="ECO:0000256" key="4">
    <source>
        <dbReference type="ARBA" id="ARBA00023163"/>
    </source>
</evidence>
<dbReference type="SUPFAM" id="SSF53850">
    <property type="entry name" value="Periplasmic binding protein-like II"/>
    <property type="match status" value="1"/>
</dbReference>
<dbReference type="KEGG" id="kor:AWR26_16825"/>
<keyword evidence="3" id="KW-0238">DNA-binding</keyword>
<dbReference type="InterPro" id="IPR036390">
    <property type="entry name" value="WH_DNA-bd_sf"/>
</dbReference>
<evidence type="ECO:0000256" key="2">
    <source>
        <dbReference type="ARBA" id="ARBA00023015"/>
    </source>
</evidence>
<protein>
    <submittedName>
        <fullName evidence="6 7">LysR family transcriptional regulator</fullName>
    </submittedName>
</protein>
<evidence type="ECO:0000259" key="5">
    <source>
        <dbReference type="PROSITE" id="PS50931"/>
    </source>
</evidence>
<evidence type="ECO:0000313" key="6">
    <source>
        <dbReference type="EMBL" id="ANI83743.1"/>
    </source>
</evidence>
<keyword evidence="2" id="KW-0805">Transcription regulation</keyword>
<accession>A0AA94H0R8</accession>
<dbReference type="InterPro" id="IPR050950">
    <property type="entry name" value="HTH-type_LysR_regulators"/>
</dbReference>
<reference evidence="7 9" key="1">
    <citation type="submission" date="2016-10" db="EMBL/GenBank/DDBJ databases">
        <authorList>
            <person name="Varghese N."/>
            <person name="Submissions S."/>
        </authorList>
    </citation>
    <scope>NUCLEOTIDE SEQUENCE [LARGE SCALE GENOMIC DNA]</scope>
    <source>
        <strain evidence="7 9">CGMCC 1.7012</strain>
    </source>
</reference>
<dbReference type="GO" id="GO:0003700">
    <property type="term" value="F:DNA-binding transcription factor activity"/>
    <property type="evidence" value="ECO:0007669"/>
    <property type="project" value="InterPro"/>
</dbReference>
<dbReference type="Pfam" id="PF00126">
    <property type="entry name" value="HTH_1"/>
    <property type="match status" value="1"/>
</dbReference>